<dbReference type="InterPro" id="IPR011009">
    <property type="entry name" value="Kinase-like_dom_sf"/>
</dbReference>
<name>A0A2H5PP83_CITUN</name>
<dbReference type="Pfam" id="PF03109">
    <property type="entry name" value="ABC1"/>
    <property type="match status" value="1"/>
</dbReference>
<protein>
    <recommendedName>
        <fullName evidence="1">ABC1 atypical kinase-like domain-containing protein</fullName>
    </recommendedName>
</protein>
<evidence type="ECO:0000259" key="1">
    <source>
        <dbReference type="Pfam" id="PF03109"/>
    </source>
</evidence>
<dbReference type="CDD" id="cd05121">
    <property type="entry name" value="ABC1_ADCK3-like"/>
    <property type="match status" value="1"/>
</dbReference>
<dbReference type="Proteomes" id="UP000236630">
    <property type="component" value="Unassembled WGS sequence"/>
</dbReference>
<organism evidence="2 3">
    <name type="scientific">Citrus unshiu</name>
    <name type="common">Satsuma mandarin</name>
    <name type="synonym">Citrus nobilis var. unshiu</name>
    <dbReference type="NCBI Taxonomy" id="55188"/>
    <lineage>
        <taxon>Eukaryota</taxon>
        <taxon>Viridiplantae</taxon>
        <taxon>Streptophyta</taxon>
        <taxon>Embryophyta</taxon>
        <taxon>Tracheophyta</taxon>
        <taxon>Spermatophyta</taxon>
        <taxon>Magnoliopsida</taxon>
        <taxon>eudicotyledons</taxon>
        <taxon>Gunneridae</taxon>
        <taxon>Pentapetalae</taxon>
        <taxon>rosids</taxon>
        <taxon>malvids</taxon>
        <taxon>Sapindales</taxon>
        <taxon>Rutaceae</taxon>
        <taxon>Aurantioideae</taxon>
        <taxon>Citrus</taxon>
    </lineage>
</organism>
<dbReference type="InterPro" id="IPR004147">
    <property type="entry name" value="ABC1_dom"/>
</dbReference>
<dbReference type="PANTHER" id="PTHR43173:SF22">
    <property type="entry name" value="OS07G0227800 PROTEIN"/>
    <property type="match status" value="1"/>
</dbReference>
<evidence type="ECO:0000313" key="2">
    <source>
        <dbReference type="EMBL" id="GAY53925.1"/>
    </source>
</evidence>
<dbReference type="InterPro" id="IPR051130">
    <property type="entry name" value="Mito_struct-func_regulator"/>
</dbReference>
<evidence type="ECO:0000313" key="3">
    <source>
        <dbReference type="Proteomes" id="UP000236630"/>
    </source>
</evidence>
<dbReference type="STRING" id="55188.A0A2H5PP83"/>
<keyword evidence="3" id="KW-1185">Reference proteome</keyword>
<sequence>MAISAFRGTRLPLLHPPQLPAVRGVPSGLRKFNYRSKRFTLLAQYSQTQDLFSSRLQSSSNFTNYSEIIGVLSTVIIYLIADSIENLPKLVEDIVQTSINTGPRGAIRLAQGIQAFVGVGSEWLTDVSKSRSSTSGLPTELQLGLLSPLYLRRLFERMGATYIKLGQVRVFIASSPTLFPPEYVEEFQNCFDRTPAVPFGEIKRTLLEDLGRPIESVYEYVDPTPIASASVAQVHGARLRGSQDDVVIKVLKPGIEDVLVADLNFVYVVARILEFLNPELSRTSMVGIVKDIRESMLEEVDFKKEAANIESFRRYLEAMGLTRQATAPKVYQHCSTRRVLTMERLYGVPLTDLDSISSLVSSPENSLITALNVWFGSLLACETFHADVHAGNLWLLRDGRIGFLDFGIVGRISPKTWAAMDLFLASIATEEYESMASALIEMGATDKDIDAKAFARDLEKIFSSIQAKLVVATARGTTTNTTAVSANIVVDERQMNALFLDLLRVSESYGLKFPREFALLLKQLLYFDRYTRLLAPNMNMLQDQRISIVSNRRNRYRDSFK</sequence>
<dbReference type="GO" id="GO:0010287">
    <property type="term" value="C:plastoglobule"/>
    <property type="evidence" value="ECO:0007669"/>
    <property type="project" value="TreeGrafter"/>
</dbReference>
<dbReference type="SUPFAM" id="SSF56112">
    <property type="entry name" value="Protein kinase-like (PK-like)"/>
    <property type="match status" value="1"/>
</dbReference>
<accession>A0A2H5PP83</accession>
<proteinExistence type="predicted"/>
<dbReference type="EMBL" id="BDQV01000098">
    <property type="protein sequence ID" value="GAY53925.1"/>
    <property type="molecule type" value="Genomic_DNA"/>
</dbReference>
<feature type="domain" description="ABC1 atypical kinase-like" evidence="1">
    <location>
        <begin position="192"/>
        <end position="437"/>
    </location>
</feature>
<dbReference type="PANTHER" id="PTHR43173">
    <property type="entry name" value="ABC1 FAMILY PROTEIN"/>
    <property type="match status" value="1"/>
</dbReference>
<dbReference type="GO" id="GO:0005886">
    <property type="term" value="C:plasma membrane"/>
    <property type="evidence" value="ECO:0007669"/>
    <property type="project" value="TreeGrafter"/>
</dbReference>
<comment type="caution">
    <text evidence="2">The sequence shown here is derived from an EMBL/GenBank/DDBJ whole genome shotgun (WGS) entry which is preliminary data.</text>
</comment>
<dbReference type="AlphaFoldDB" id="A0A2H5PP83"/>
<gene>
    <name evidence="2" type="ORF">CUMW_152700</name>
</gene>
<reference evidence="2 3" key="1">
    <citation type="journal article" date="2017" name="Front. Genet.">
        <title>Draft sequencing of the heterozygous diploid genome of Satsuma (Citrus unshiu Marc.) using a hybrid assembly approach.</title>
        <authorList>
            <person name="Shimizu T."/>
            <person name="Tanizawa Y."/>
            <person name="Mochizuki T."/>
            <person name="Nagasaki H."/>
            <person name="Yoshioka T."/>
            <person name="Toyoda A."/>
            <person name="Fujiyama A."/>
            <person name="Kaminuma E."/>
            <person name="Nakamura Y."/>
        </authorList>
    </citation>
    <scope>NUCLEOTIDE SEQUENCE [LARGE SCALE GENOMIC DNA]</scope>
    <source>
        <strain evidence="3">cv. Miyagawa wase</strain>
    </source>
</reference>